<feature type="non-terminal residue" evidence="1">
    <location>
        <position position="1"/>
    </location>
</feature>
<proteinExistence type="predicted"/>
<feature type="non-terminal residue" evidence="1">
    <location>
        <position position="59"/>
    </location>
</feature>
<evidence type="ECO:0000313" key="1">
    <source>
        <dbReference type="EMBL" id="KFQ27301.1"/>
    </source>
</evidence>
<sequence length="59" mass="6594">LSSFHPKITDPKKPQALQSAALRCNESVQPLISAHLSKGTSKNMQFSSNYNQWRTLHGN</sequence>
<protein>
    <submittedName>
        <fullName evidence="1">Uncharacterized protein</fullName>
    </submittedName>
</protein>
<accession>A0A091QL22</accession>
<keyword evidence="2" id="KW-1185">Reference proteome</keyword>
<organism evidence="1 2">
    <name type="scientific">Mesitornis unicolor</name>
    <name type="common">brown roatelo</name>
    <dbReference type="NCBI Taxonomy" id="54374"/>
    <lineage>
        <taxon>Eukaryota</taxon>
        <taxon>Metazoa</taxon>
        <taxon>Chordata</taxon>
        <taxon>Craniata</taxon>
        <taxon>Vertebrata</taxon>
        <taxon>Euteleostomi</taxon>
        <taxon>Archelosauria</taxon>
        <taxon>Archosauria</taxon>
        <taxon>Dinosauria</taxon>
        <taxon>Saurischia</taxon>
        <taxon>Theropoda</taxon>
        <taxon>Coelurosauria</taxon>
        <taxon>Aves</taxon>
        <taxon>Neognathae</taxon>
        <taxon>Neoaves</taxon>
        <taxon>Columbimorphae</taxon>
        <taxon>Mesitornithiformes</taxon>
        <taxon>Mesitornithidae</taxon>
        <taxon>Mesitornis</taxon>
    </lineage>
</organism>
<gene>
    <name evidence="1" type="ORF">N332_14739</name>
</gene>
<dbReference type="AlphaFoldDB" id="A0A091QL22"/>
<evidence type="ECO:0000313" key="2">
    <source>
        <dbReference type="Proteomes" id="UP000053369"/>
    </source>
</evidence>
<name>A0A091QL22_9AVES</name>
<reference evidence="1 2" key="1">
    <citation type="submission" date="2014-04" db="EMBL/GenBank/DDBJ databases">
        <title>Genome evolution of avian class.</title>
        <authorList>
            <person name="Zhang G."/>
            <person name="Li C."/>
        </authorList>
    </citation>
    <scope>NUCLEOTIDE SEQUENCE [LARGE SCALE GENOMIC DNA]</scope>
    <source>
        <strain evidence="1">BGI_N332</strain>
    </source>
</reference>
<dbReference type="EMBL" id="KK798913">
    <property type="protein sequence ID" value="KFQ27301.1"/>
    <property type="molecule type" value="Genomic_DNA"/>
</dbReference>
<dbReference type="Proteomes" id="UP000053369">
    <property type="component" value="Unassembled WGS sequence"/>
</dbReference>